<dbReference type="Gene3D" id="2.130.10.10">
    <property type="entry name" value="YVTN repeat-like/Quinoprotein amine dehydrogenase"/>
    <property type="match status" value="3"/>
</dbReference>
<dbReference type="InterPro" id="IPR018060">
    <property type="entry name" value="HTH_AraC"/>
</dbReference>
<reference evidence="17 18" key="1">
    <citation type="submission" date="2019-11" db="EMBL/GenBank/DDBJ databases">
        <title>Draft genome sequence of Labilibaculum sp. strain SYP isolated from Black Sea.</title>
        <authorList>
            <person name="Yadav S."/>
            <person name="Villanueva L."/>
        </authorList>
    </citation>
    <scope>NUCLEOTIDE SEQUENCE [LARGE SCALE GENOMIC DNA]</scope>
    <source>
        <strain evidence="17 18">44</strain>
    </source>
</reference>
<keyword evidence="18" id="KW-1185">Reference proteome</keyword>
<dbReference type="InterPro" id="IPR018062">
    <property type="entry name" value="HTH_AraC-typ_CS"/>
</dbReference>
<sequence length="1364" mass="156956">MINISNYKLPKIKINRLIFQVIVSLLQFIIFNVQSQNNIRVSQLPIMDQLPSNSVHRIFQDSEGYIWFGTPEGLCRYDGNRIKIFRSDIYSPNLFASNEISCIAEDNNNNLWIGTNEGLSILNRNTYQIKTHPDSILQSMAIRDILIGSDSTIWVGASNAVYRYNPDFSRKKRYTHNQNDSKSIPNGGINKLFEDSYHNIWLTLWEEGLHKYDKESDRFIQYPKIGRTNNPFKIFQDNQNNYWIGTWNDGLYKFTPNAKNDDLYTQITIPKTNYSEEEETFFSFTQDDNVEYIWSMSLSGLSTYMYDKSGDLIPVNTQELLKNTNNIFSEIIKDRDGSLWIGAFSEGVFKIDFDKPAISNFPIDVLNTKNNIAPSFTSLCVDNHKDIWVNQNRLGLFIYSPETKTIRYFTEFEKLKNIPELLKTNNIIYISSLNEIWITNDQNTKIVKIKKKGSDITSLKESFLNNTYKAPGQINHIFEDNKSNIWIGTKNALFVQPRGSENIFLINKKIGSINEITQDTNDNLWIISNNKGIYKIAIPQIVTEDEISNLEIENIQSKLLSDHIQSITADLSENIWIGTKEGSLIAYNATDKSFTNRTVDCGLKGEAILDIISDKYNNIWITTYKRIIEFNPKNNAYFVYSASDGVQINSHLKGSFCKTTDSKYIYIGGNRGYSRFIPSEKLNSPLTKVQTKITDIKVQNKSILSQNNEVEFDSKNNSLVLRPEDKNIEIYFSTLDYINAKKIKYAYKLEGVDNDWVYPKNDRQFAVYNQLKKGHYTFCIKATDAHNLWSTNITKLTIDRKPAYYETNIAYLLYFSSFTLGIFLLFKIILGRSKLKNEVKITQIEKSKSEEITQTKLKYFTNISHDLLTPLTIINCLIDDIETTVQKNMPEFGIIRSNIVRLKRLLQQILDYRKVEGGKMELRVAKADISSFINDICYNHFIPMFDKKNILFELNSTPQEISAYFDADKMDKILFNLLSNAFKYTPRDGKIIVELTLLIRENTEFISIKVSDTGIGIQPEDIEHIFQRFYNNKTTDVSETNGIGLSLTKDLVELHHGKISVNSIPKTGSTFCIEIPIDKKSYTIEEIYPEAQSLDLNNIDDKLQEYPETSSKISNINILVVEDNVELLKIIQKRLLKSYNVLTAQNGLEAIELVKSTDIDIIISDVMMPEMDGLELCRTLKNNIETNHISIILLTAKNSIDDRIECYNAGANAYISKPFEINVLQARIQNFTLQKKQQQQEFKSNQEINISSLDYPSMDEQFLKNAILIIEKNLTETEFDINSFAGQLNLSKSTLYRKIKTITGLSPIEFIRNIKLKHASKMLKSSHSSISEVAYSVGFSDPKYFASCFKAEFNITPSEFQKKQ</sequence>
<dbReference type="SUPFAM" id="SSF55874">
    <property type="entry name" value="ATPase domain of HSP90 chaperone/DNA topoisomerase II/histidine kinase"/>
    <property type="match status" value="1"/>
</dbReference>
<dbReference type="InterPro" id="IPR036097">
    <property type="entry name" value="HisK_dim/P_sf"/>
</dbReference>
<evidence type="ECO:0000313" key="17">
    <source>
        <dbReference type="EMBL" id="MVB05969.1"/>
    </source>
</evidence>
<dbReference type="InterPro" id="IPR003661">
    <property type="entry name" value="HisK_dim/P_dom"/>
</dbReference>
<dbReference type="EMBL" id="WOTW01000004">
    <property type="protein sequence ID" value="MUP36764.1"/>
    <property type="molecule type" value="Genomic_DNA"/>
</dbReference>
<dbReference type="InterPro" id="IPR005467">
    <property type="entry name" value="His_kinase_dom"/>
</dbReference>
<evidence type="ECO:0000256" key="2">
    <source>
        <dbReference type="ARBA" id="ARBA00012438"/>
    </source>
</evidence>
<keyword evidence="3 12" id="KW-0597">Phosphoprotein</keyword>
<evidence type="ECO:0000256" key="7">
    <source>
        <dbReference type="ARBA" id="ARBA00022840"/>
    </source>
</evidence>
<keyword evidence="9" id="KW-0805">Transcription regulation</keyword>
<dbReference type="SUPFAM" id="SSF46689">
    <property type="entry name" value="Homeodomain-like"/>
    <property type="match status" value="1"/>
</dbReference>
<dbReference type="SMART" id="SM00388">
    <property type="entry name" value="HisKA"/>
    <property type="match status" value="1"/>
</dbReference>
<dbReference type="InterPro" id="IPR011110">
    <property type="entry name" value="Reg_prop"/>
</dbReference>
<dbReference type="Pfam" id="PF07494">
    <property type="entry name" value="Reg_prop"/>
    <property type="match status" value="2"/>
</dbReference>
<keyword evidence="10" id="KW-0238">DNA-binding</keyword>
<organism evidence="16 19">
    <name type="scientific">Labilibaculum euxinus</name>
    <dbReference type="NCBI Taxonomy" id="2686357"/>
    <lineage>
        <taxon>Bacteria</taxon>
        <taxon>Pseudomonadati</taxon>
        <taxon>Bacteroidota</taxon>
        <taxon>Bacteroidia</taxon>
        <taxon>Marinilabiliales</taxon>
        <taxon>Marinifilaceae</taxon>
        <taxon>Labilibaculum</taxon>
    </lineage>
</organism>
<dbReference type="Gene3D" id="3.40.50.2300">
    <property type="match status" value="1"/>
</dbReference>
<dbReference type="SUPFAM" id="SSF47384">
    <property type="entry name" value="Homodimeric domain of signal transducing histidine kinase"/>
    <property type="match status" value="1"/>
</dbReference>
<dbReference type="Gene3D" id="2.60.40.10">
    <property type="entry name" value="Immunoglobulins"/>
    <property type="match status" value="1"/>
</dbReference>
<keyword evidence="6" id="KW-0418">Kinase</keyword>
<dbReference type="InterPro" id="IPR011006">
    <property type="entry name" value="CheY-like_superfamily"/>
</dbReference>
<dbReference type="InterPro" id="IPR009057">
    <property type="entry name" value="Homeodomain-like_sf"/>
</dbReference>
<dbReference type="InterPro" id="IPR013783">
    <property type="entry name" value="Ig-like_fold"/>
</dbReference>
<dbReference type="SUPFAM" id="SSF52172">
    <property type="entry name" value="CheY-like"/>
    <property type="match status" value="1"/>
</dbReference>
<dbReference type="PANTHER" id="PTHR43547:SF2">
    <property type="entry name" value="HYBRID SIGNAL TRANSDUCTION HISTIDINE KINASE C"/>
    <property type="match status" value="1"/>
</dbReference>
<dbReference type="CDD" id="cd00082">
    <property type="entry name" value="HisKA"/>
    <property type="match status" value="1"/>
</dbReference>
<evidence type="ECO:0000256" key="3">
    <source>
        <dbReference type="ARBA" id="ARBA00022553"/>
    </source>
</evidence>
<dbReference type="EC" id="2.7.13.3" evidence="2"/>
<dbReference type="Gene3D" id="1.10.287.130">
    <property type="match status" value="1"/>
</dbReference>
<dbReference type="Proteomes" id="UP000462449">
    <property type="component" value="Unassembled WGS sequence"/>
</dbReference>
<dbReference type="SMART" id="SM00342">
    <property type="entry name" value="HTH_ARAC"/>
    <property type="match status" value="1"/>
</dbReference>
<dbReference type="Pfam" id="PF12833">
    <property type="entry name" value="HTH_18"/>
    <property type="match status" value="1"/>
</dbReference>
<feature type="domain" description="Response regulatory" evidence="15">
    <location>
        <begin position="1117"/>
        <end position="1232"/>
    </location>
</feature>
<evidence type="ECO:0000256" key="8">
    <source>
        <dbReference type="ARBA" id="ARBA00023012"/>
    </source>
</evidence>
<keyword evidence="8" id="KW-0902">Two-component regulatory system</keyword>
<evidence type="ECO:0000256" key="10">
    <source>
        <dbReference type="ARBA" id="ARBA00023125"/>
    </source>
</evidence>
<dbReference type="PROSITE" id="PS00041">
    <property type="entry name" value="HTH_ARAC_FAMILY_1"/>
    <property type="match status" value="1"/>
</dbReference>
<name>A0A7M4D285_9BACT</name>
<dbReference type="InterPro" id="IPR003594">
    <property type="entry name" value="HATPase_dom"/>
</dbReference>
<evidence type="ECO:0000256" key="12">
    <source>
        <dbReference type="PROSITE-ProRule" id="PRU00169"/>
    </source>
</evidence>
<reference evidence="16 19" key="2">
    <citation type="submission" date="2019-12" db="EMBL/GenBank/DDBJ databases">
        <title>Draft genome sequence of Labilibaculum sp. strain 44 isolated from deep waters of Black Sea.</title>
        <authorList>
            <person name="Yadav S."/>
            <person name="Villanueva L."/>
        </authorList>
    </citation>
    <scope>NUCLEOTIDE SEQUENCE [LARGE SCALE GENOMIC DNA]</scope>
    <source>
        <strain evidence="16 19">44</strain>
    </source>
</reference>
<dbReference type="PANTHER" id="PTHR43547">
    <property type="entry name" value="TWO-COMPONENT HISTIDINE KINASE"/>
    <property type="match status" value="1"/>
</dbReference>
<dbReference type="GO" id="GO:0043565">
    <property type="term" value="F:sequence-specific DNA binding"/>
    <property type="evidence" value="ECO:0007669"/>
    <property type="project" value="InterPro"/>
</dbReference>
<dbReference type="Gene3D" id="3.30.565.10">
    <property type="entry name" value="Histidine kinase-like ATPase, C-terminal domain"/>
    <property type="match status" value="1"/>
</dbReference>
<dbReference type="InterPro" id="IPR001789">
    <property type="entry name" value="Sig_transdc_resp-reg_receiver"/>
</dbReference>
<evidence type="ECO:0000256" key="1">
    <source>
        <dbReference type="ARBA" id="ARBA00000085"/>
    </source>
</evidence>
<dbReference type="InterPro" id="IPR015943">
    <property type="entry name" value="WD40/YVTN_repeat-like_dom_sf"/>
</dbReference>
<keyword evidence="7" id="KW-0067">ATP-binding</keyword>
<dbReference type="GO" id="GO:0003700">
    <property type="term" value="F:DNA-binding transcription factor activity"/>
    <property type="evidence" value="ECO:0007669"/>
    <property type="project" value="InterPro"/>
</dbReference>
<dbReference type="OrthoDB" id="1116352at2"/>
<dbReference type="SMART" id="SM00387">
    <property type="entry name" value="HATPase_c"/>
    <property type="match status" value="1"/>
</dbReference>
<evidence type="ECO:0000256" key="5">
    <source>
        <dbReference type="ARBA" id="ARBA00022741"/>
    </source>
</evidence>
<dbReference type="EMBL" id="QTZN02000004">
    <property type="protein sequence ID" value="MVB05969.1"/>
    <property type="molecule type" value="Genomic_DNA"/>
</dbReference>
<dbReference type="GO" id="GO:0005524">
    <property type="term" value="F:ATP binding"/>
    <property type="evidence" value="ECO:0007669"/>
    <property type="project" value="UniProtKB-KW"/>
</dbReference>
<evidence type="ECO:0000259" key="14">
    <source>
        <dbReference type="PROSITE" id="PS50109"/>
    </source>
</evidence>
<evidence type="ECO:0000259" key="15">
    <source>
        <dbReference type="PROSITE" id="PS50110"/>
    </source>
</evidence>
<dbReference type="SUPFAM" id="SSF63829">
    <property type="entry name" value="Calcium-dependent phosphotriesterase"/>
    <property type="match status" value="3"/>
</dbReference>
<dbReference type="GO" id="GO:0000155">
    <property type="term" value="F:phosphorelay sensor kinase activity"/>
    <property type="evidence" value="ECO:0007669"/>
    <property type="project" value="InterPro"/>
</dbReference>
<dbReference type="InterPro" id="IPR036890">
    <property type="entry name" value="HATPase_C_sf"/>
</dbReference>
<evidence type="ECO:0000256" key="11">
    <source>
        <dbReference type="ARBA" id="ARBA00023163"/>
    </source>
</evidence>
<dbReference type="Proteomes" id="UP000285951">
    <property type="component" value="Unassembled WGS sequence"/>
</dbReference>
<dbReference type="FunFam" id="3.30.565.10:FF:000037">
    <property type="entry name" value="Hybrid sensor histidine kinase/response regulator"/>
    <property type="match status" value="1"/>
</dbReference>
<keyword evidence="4" id="KW-0808">Transferase</keyword>
<dbReference type="PRINTS" id="PR00344">
    <property type="entry name" value="BCTRLSENSOR"/>
</dbReference>
<feature type="modified residue" description="4-aspartylphosphate" evidence="12">
    <location>
        <position position="1165"/>
    </location>
</feature>
<evidence type="ECO:0000256" key="9">
    <source>
        <dbReference type="ARBA" id="ARBA00023015"/>
    </source>
</evidence>
<dbReference type="PROSITE" id="PS50109">
    <property type="entry name" value="HIS_KIN"/>
    <property type="match status" value="1"/>
</dbReference>
<evidence type="ECO:0000256" key="6">
    <source>
        <dbReference type="ARBA" id="ARBA00022777"/>
    </source>
</evidence>
<evidence type="ECO:0000313" key="18">
    <source>
        <dbReference type="Proteomes" id="UP000285951"/>
    </source>
</evidence>
<comment type="caution">
    <text evidence="16">The sequence shown here is derived from an EMBL/GenBank/DDBJ whole genome shotgun (WGS) entry which is preliminary data.</text>
</comment>
<evidence type="ECO:0000313" key="16">
    <source>
        <dbReference type="EMBL" id="MUP36764.1"/>
    </source>
</evidence>
<evidence type="ECO:0000259" key="13">
    <source>
        <dbReference type="PROSITE" id="PS01124"/>
    </source>
</evidence>
<comment type="catalytic activity">
    <reaction evidence="1">
        <text>ATP + protein L-histidine = ADP + protein N-phospho-L-histidine.</text>
        <dbReference type="EC" id="2.7.13.3"/>
    </reaction>
</comment>
<evidence type="ECO:0000256" key="4">
    <source>
        <dbReference type="ARBA" id="ARBA00022679"/>
    </source>
</evidence>
<accession>A0A7M4D285</accession>
<dbReference type="Pfam" id="PF02518">
    <property type="entry name" value="HATPase_c"/>
    <property type="match status" value="1"/>
</dbReference>
<dbReference type="InterPro" id="IPR011123">
    <property type="entry name" value="Y_Y_Y"/>
</dbReference>
<protein>
    <recommendedName>
        <fullName evidence="2">histidine kinase</fullName>
        <ecNumber evidence="2">2.7.13.3</ecNumber>
    </recommendedName>
</protein>
<dbReference type="PROSITE" id="PS50110">
    <property type="entry name" value="RESPONSE_REGULATORY"/>
    <property type="match status" value="1"/>
</dbReference>
<proteinExistence type="predicted"/>
<dbReference type="CDD" id="cd00075">
    <property type="entry name" value="HATPase"/>
    <property type="match status" value="1"/>
</dbReference>
<evidence type="ECO:0000313" key="19">
    <source>
        <dbReference type="Proteomes" id="UP000462449"/>
    </source>
</evidence>
<dbReference type="Gene3D" id="1.10.10.60">
    <property type="entry name" value="Homeodomain-like"/>
    <property type="match status" value="2"/>
</dbReference>
<dbReference type="Pfam" id="PF00072">
    <property type="entry name" value="Response_reg"/>
    <property type="match status" value="1"/>
</dbReference>
<dbReference type="PROSITE" id="PS01124">
    <property type="entry name" value="HTH_ARAC_FAMILY_2"/>
    <property type="match status" value="1"/>
</dbReference>
<keyword evidence="5" id="KW-0547">Nucleotide-binding</keyword>
<feature type="domain" description="Histidine kinase" evidence="14">
    <location>
        <begin position="862"/>
        <end position="1079"/>
    </location>
</feature>
<dbReference type="Pfam" id="PF07495">
    <property type="entry name" value="Y_Y_Y"/>
    <property type="match status" value="1"/>
</dbReference>
<dbReference type="InterPro" id="IPR004358">
    <property type="entry name" value="Sig_transdc_His_kin-like_C"/>
</dbReference>
<dbReference type="SMART" id="SM00448">
    <property type="entry name" value="REC"/>
    <property type="match status" value="1"/>
</dbReference>
<keyword evidence="11" id="KW-0804">Transcription</keyword>
<feature type="domain" description="HTH araC/xylS-type" evidence="13">
    <location>
        <begin position="1264"/>
        <end position="1363"/>
    </location>
</feature>
<gene>
    <name evidence="17" type="ORF">DWB62_002950</name>
    <name evidence="16" type="ORF">GNY23_02950</name>
</gene>